<evidence type="ECO:0000256" key="3">
    <source>
        <dbReference type="ARBA" id="ARBA00022989"/>
    </source>
</evidence>
<protein>
    <submittedName>
        <fullName evidence="6">Uncharacterized protein</fullName>
    </submittedName>
</protein>
<dbReference type="PANTHER" id="PTHR10250">
    <property type="entry name" value="MICROSOMAL GLUTATHIONE S-TRANSFERASE"/>
    <property type="match status" value="1"/>
</dbReference>
<dbReference type="GO" id="GO:0004364">
    <property type="term" value="F:glutathione transferase activity"/>
    <property type="evidence" value="ECO:0007669"/>
    <property type="project" value="TreeGrafter"/>
</dbReference>
<dbReference type="GO" id="GO:0004602">
    <property type="term" value="F:glutathione peroxidase activity"/>
    <property type="evidence" value="ECO:0007669"/>
    <property type="project" value="TreeGrafter"/>
</dbReference>
<sequence length="144" mass="16488">MFVGTKGRLRDCWWGHLATFALYCCSLFWYFQSVLAACLVNFRCTQAGKACGMTRPKYNVPDPGMGSGRYSSKPNDEDWEAFNRVLCVHQNYVEQLPIAFPFVLFCCLFYPKFSAYLGRACLSGRFIYLQAKVAWVSYFSPSLC</sequence>
<name>A0A2T9ZG12_9FUNG</name>
<dbReference type="InterPro" id="IPR001129">
    <property type="entry name" value="Membr-assoc_MAPEG"/>
</dbReference>
<evidence type="ECO:0000313" key="6">
    <source>
        <dbReference type="EMBL" id="PVV03520.1"/>
    </source>
</evidence>
<keyword evidence="7" id="KW-1185">Reference proteome</keyword>
<dbReference type="GO" id="GO:0016020">
    <property type="term" value="C:membrane"/>
    <property type="evidence" value="ECO:0007669"/>
    <property type="project" value="UniProtKB-SubCell"/>
</dbReference>
<dbReference type="InterPro" id="IPR023352">
    <property type="entry name" value="MAPEG-like_dom_sf"/>
</dbReference>
<evidence type="ECO:0000256" key="2">
    <source>
        <dbReference type="ARBA" id="ARBA00022692"/>
    </source>
</evidence>
<evidence type="ECO:0000256" key="5">
    <source>
        <dbReference type="SAM" id="Phobius"/>
    </source>
</evidence>
<dbReference type="Pfam" id="PF01124">
    <property type="entry name" value="MAPEG"/>
    <property type="match status" value="1"/>
</dbReference>
<dbReference type="SUPFAM" id="SSF161084">
    <property type="entry name" value="MAPEG domain-like"/>
    <property type="match status" value="1"/>
</dbReference>
<proteinExistence type="predicted"/>
<dbReference type="PANTHER" id="PTHR10250:SF15">
    <property type="entry name" value="MICROSOMAL GLUTATHIONE S-TRANSFERASE-RELATED"/>
    <property type="match status" value="1"/>
</dbReference>
<reference evidence="6 7" key="1">
    <citation type="journal article" date="2018" name="MBio">
        <title>Comparative Genomics Reveals the Core Gene Toolbox for the Fungus-Insect Symbiosis.</title>
        <authorList>
            <person name="Wang Y."/>
            <person name="Stata M."/>
            <person name="Wang W."/>
            <person name="Stajich J.E."/>
            <person name="White M.M."/>
            <person name="Moncalvo J.M."/>
        </authorList>
    </citation>
    <scope>NUCLEOTIDE SEQUENCE [LARGE SCALE GENOMIC DNA]</scope>
    <source>
        <strain evidence="6 7">SC-DP-2</strain>
    </source>
</reference>
<dbReference type="InterPro" id="IPR050997">
    <property type="entry name" value="MAPEG"/>
</dbReference>
<keyword evidence="2 5" id="KW-0812">Transmembrane</keyword>
<organism evidence="6 7">
    <name type="scientific">Smittium megazygosporum</name>
    <dbReference type="NCBI Taxonomy" id="133381"/>
    <lineage>
        <taxon>Eukaryota</taxon>
        <taxon>Fungi</taxon>
        <taxon>Fungi incertae sedis</taxon>
        <taxon>Zoopagomycota</taxon>
        <taxon>Kickxellomycotina</taxon>
        <taxon>Harpellomycetes</taxon>
        <taxon>Harpellales</taxon>
        <taxon>Legeriomycetaceae</taxon>
        <taxon>Smittium</taxon>
    </lineage>
</organism>
<evidence type="ECO:0000256" key="1">
    <source>
        <dbReference type="ARBA" id="ARBA00004141"/>
    </source>
</evidence>
<keyword evidence="3 5" id="KW-1133">Transmembrane helix</keyword>
<keyword evidence="4 5" id="KW-0472">Membrane</keyword>
<dbReference type="EMBL" id="MBFS01000223">
    <property type="protein sequence ID" value="PVV03520.1"/>
    <property type="molecule type" value="Genomic_DNA"/>
</dbReference>
<comment type="caution">
    <text evidence="6">The sequence shown here is derived from an EMBL/GenBank/DDBJ whole genome shotgun (WGS) entry which is preliminary data.</text>
</comment>
<comment type="subcellular location">
    <subcellularLocation>
        <location evidence="1">Membrane</location>
        <topology evidence="1">Multi-pass membrane protein</topology>
    </subcellularLocation>
</comment>
<dbReference type="STRING" id="133381.A0A2T9ZG12"/>
<evidence type="ECO:0000313" key="7">
    <source>
        <dbReference type="Proteomes" id="UP000245609"/>
    </source>
</evidence>
<dbReference type="OrthoDB" id="410651at2759"/>
<dbReference type="Proteomes" id="UP000245609">
    <property type="component" value="Unassembled WGS sequence"/>
</dbReference>
<dbReference type="AlphaFoldDB" id="A0A2T9ZG12"/>
<dbReference type="Gene3D" id="1.20.120.550">
    <property type="entry name" value="Membrane associated eicosanoid/glutathione metabolism-like domain"/>
    <property type="match status" value="1"/>
</dbReference>
<evidence type="ECO:0000256" key="4">
    <source>
        <dbReference type="ARBA" id="ARBA00023136"/>
    </source>
</evidence>
<accession>A0A2T9ZG12</accession>
<feature type="transmembrane region" description="Helical" evidence="5">
    <location>
        <begin position="12"/>
        <end position="31"/>
    </location>
</feature>
<gene>
    <name evidence="6" type="ORF">BB560_001994</name>
</gene>